<dbReference type="EMBL" id="CP013342">
    <property type="protein sequence ID" value="AMU96168.1"/>
    <property type="molecule type" value="Genomic_DNA"/>
</dbReference>
<dbReference type="RefSeq" id="WP_062903226.1">
    <property type="nucleotide sequence ID" value="NZ_CP013342.1"/>
</dbReference>
<dbReference type="KEGG" id="ster:AOA14_16310"/>
<dbReference type="InterPro" id="IPR052931">
    <property type="entry name" value="Prophage_regulatory_activator"/>
</dbReference>
<reference evidence="1 2" key="2">
    <citation type="journal article" date="2016" name="Genome Announc.">
        <title>Complete Genome Sequence of Sphingopyxis terrae Strain 203-1 (NBRC 111660), a Polyethylene Glycol Degrader.</title>
        <authorList>
            <person name="Ohtsubo Y."/>
            <person name="Nonoyama S."/>
            <person name="Nagata Y."/>
            <person name="Numata M."/>
            <person name="Tsuchikane K."/>
            <person name="Hosoyama A."/>
            <person name="Yamazoe A."/>
            <person name="Tsuda M."/>
            <person name="Fujita N."/>
            <person name="Kawai F."/>
        </authorList>
    </citation>
    <scope>NUCLEOTIDE SEQUENCE [LARGE SCALE GENOMIC DNA]</scope>
    <source>
        <strain evidence="1 2">203-1</strain>
    </source>
</reference>
<dbReference type="Proteomes" id="UP000076234">
    <property type="component" value="Chromosome"/>
</dbReference>
<dbReference type="InterPro" id="IPR010260">
    <property type="entry name" value="AlpA"/>
</dbReference>
<dbReference type="Pfam" id="PF05930">
    <property type="entry name" value="Phage_AlpA"/>
    <property type="match status" value="1"/>
</dbReference>
<organism evidence="1 2">
    <name type="scientific">Sphingopyxis terrae subsp. terrae NBRC 15098</name>
    <dbReference type="NCBI Taxonomy" id="1219058"/>
    <lineage>
        <taxon>Bacteria</taxon>
        <taxon>Pseudomonadati</taxon>
        <taxon>Pseudomonadota</taxon>
        <taxon>Alphaproteobacteria</taxon>
        <taxon>Sphingomonadales</taxon>
        <taxon>Sphingomonadaceae</taxon>
        <taxon>Sphingopyxis</taxon>
    </lineage>
</organism>
<evidence type="ECO:0000313" key="2">
    <source>
        <dbReference type="Proteomes" id="UP000076234"/>
    </source>
</evidence>
<evidence type="ECO:0000313" key="1">
    <source>
        <dbReference type="EMBL" id="AMU96168.1"/>
    </source>
</evidence>
<dbReference type="PANTHER" id="PTHR36154">
    <property type="entry name" value="DNA-BINDING TRANSCRIPTIONAL ACTIVATOR ALPA"/>
    <property type="match status" value="1"/>
</dbReference>
<proteinExistence type="predicted"/>
<dbReference type="AlphaFoldDB" id="A0A142W290"/>
<gene>
    <name evidence="1" type="ORF">AOA14_16310</name>
</gene>
<reference evidence="2" key="1">
    <citation type="submission" date="2015-11" db="EMBL/GenBank/DDBJ databases">
        <title>Complete genome sequence of a polyethylene glycol-degrading strain Sphingopyxis terrae strain 203-1 (NBRC 15098).</title>
        <authorList>
            <person name="Yoshiyuki O."/>
            <person name="Shouta N."/>
            <person name="Nagata Y."/>
            <person name="Numata M."/>
            <person name="Tsuchikane K."/>
            <person name="Hosoyama A."/>
            <person name="Yamazoe A."/>
            <person name="Tsuda M."/>
            <person name="Fujita N."/>
            <person name="Kawai F."/>
        </authorList>
    </citation>
    <scope>NUCLEOTIDE SEQUENCE [LARGE SCALE GENOMIC DNA]</scope>
    <source>
        <strain evidence="2">203-1</strain>
    </source>
</reference>
<sequence>MAYQSPLRLMRLTEVLNLTGLSRATLYRKIRAGTFPPQHKLATRCCGWRVGEVDIWLRNPMSFTLADLERARDAA</sequence>
<name>A0A142W290_9SPHN</name>
<dbReference type="STRING" id="1219058.AOA14_16310"/>
<dbReference type="Gene3D" id="1.10.238.160">
    <property type="match status" value="1"/>
</dbReference>
<dbReference type="PANTHER" id="PTHR36154:SF1">
    <property type="entry name" value="DNA-BINDING TRANSCRIPTIONAL ACTIVATOR ALPA"/>
    <property type="match status" value="1"/>
</dbReference>
<accession>A0A142W290</accession>
<protein>
    <submittedName>
        <fullName evidence="1">AlpA family transcriptional regulator</fullName>
    </submittedName>
</protein>